<organism evidence="5 6">
    <name type="scientific">Dictyostelium firmibasis</name>
    <dbReference type="NCBI Taxonomy" id="79012"/>
    <lineage>
        <taxon>Eukaryota</taxon>
        <taxon>Amoebozoa</taxon>
        <taxon>Evosea</taxon>
        <taxon>Eumycetozoa</taxon>
        <taxon>Dictyostelia</taxon>
        <taxon>Dictyosteliales</taxon>
        <taxon>Dictyosteliaceae</taxon>
        <taxon>Dictyostelium</taxon>
    </lineage>
</organism>
<dbReference type="Pfam" id="PF00069">
    <property type="entry name" value="Pkinase"/>
    <property type="match status" value="1"/>
</dbReference>
<evidence type="ECO:0000256" key="1">
    <source>
        <dbReference type="SAM" id="MobiDB-lite"/>
    </source>
</evidence>
<dbReference type="SUPFAM" id="SSF52821">
    <property type="entry name" value="Rhodanese/Cell cycle control phosphatase"/>
    <property type="match status" value="1"/>
</dbReference>
<dbReference type="PANTHER" id="PTHR47219:SF9">
    <property type="entry name" value="GTPASE ACTIVATING PROTEIN AND CENTROSOME-ASSOCIATED, ISOFORM B"/>
    <property type="match status" value="1"/>
</dbReference>
<dbReference type="InterPro" id="IPR001763">
    <property type="entry name" value="Rhodanese-like_dom"/>
</dbReference>
<dbReference type="FunFam" id="1.10.8.270:FF:000044">
    <property type="entry name" value="TBC Kinase homolog"/>
    <property type="match status" value="1"/>
</dbReference>
<evidence type="ECO:0000313" key="6">
    <source>
        <dbReference type="Proteomes" id="UP001344447"/>
    </source>
</evidence>
<dbReference type="PROSITE" id="PS50011">
    <property type="entry name" value="PROTEIN_KINASE_DOM"/>
    <property type="match status" value="1"/>
</dbReference>
<evidence type="ECO:0000259" key="4">
    <source>
        <dbReference type="PROSITE" id="PS50206"/>
    </source>
</evidence>
<evidence type="ECO:0000259" key="3">
    <source>
        <dbReference type="PROSITE" id="PS50086"/>
    </source>
</evidence>
<dbReference type="GO" id="GO:0005524">
    <property type="term" value="F:ATP binding"/>
    <property type="evidence" value="ECO:0007669"/>
    <property type="project" value="InterPro"/>
</dbReference>
<protein>
    <recommendedName>
        <fullName evidence="7">TBC domain-containing protein kinase-like protein</fullName>
    </recommendedName>
</protein>
<feature type="region of interest" description="Disordered" evidence="1">
    <location>
        <begin position="495"/>
        <end position="517"/>
    </location>
</feature>
<dbReference type="InterPro" id="IPR000195">
    <property type="entry name" value="Rab-GAP-TBC_dom"/>
</dbReference>
<dbReference type="InterPro" id="IPR000719">
    <property type="entry name" value="Prot_kinase_dom"/>
</dbReference>
<dbReference type="FunFam" id="1.10.472.80:FF:000096">
    <property type="entry name" value="GTPase activating protein, putative"/>
    <property type="match status" value="1"/>
</dbReference>
<dbReference type="Gene3D" id="3.40.250.10">
    <property type="entry name" value="Rhodanese-like domain"/>
    <property type="match status" value="1"/>
</dbReference>
<dbReference type="AlphaFoldDB" id="A0AAN7TUZ9"/>
<dbReference type="Gene3D" id="1.10.510.10">
    <property type="entry name" value="Transferase(Phosphotransferase) domain 1"/>
    <property type="match status" value="1"/>
</dbReference>
<comment type="caution">
    <text evidence="5">The sequence shown here is derived from an EMBL/GenBank/DDBJ whole genome shotgun (WGS) entry which is preliminary data.</text>
</comment>
<dbReference type="SMART" id="SM00164">
    <property type="entry name" value="TBC"/>
    <property type="match status" value="1"/>
</dbReference>
<dbReference type="EMBL" id="JAVFKY010000005">
    <property type="protein sequence ID" value="KAK5576627.1"/>
    <property type="molecule type" value="Genomic_DNA"/>
</dbReference>
<sequence>MKSDEGGGSVNNNKFKDNTFRKYGVEVVAYNNNNNNNNCNNVAVNSRGYQFSIHPFSFRNKLTINQSGGGIGSSLSSSNTTPKPQSFYIDDAGIAKQLNQSIFDILSRSRYLSSLSHENLAEFIAAEPSQKHHDQMLIVSEDYKNSLEKQIEIQAKKQSPISSNTIGRYAYQILKALSYLHSQDLTHRSLSLDNIKLDDNNQIKLTNYGLYYLSDHGENVSFPIGNLLYLSPESLLRGTKGSSNTKADVWALGCILLHICLGYCIWQDNNPSIVINRILHLSGYSTTQLFNTTSKSFEECELKRNQNQKGYEEEEEISEEEKKRRIKEIKLNNRENMNNFLNSLKENNNNNNNNIGIGLNGLDKELIEIIEQCLIPNPMDRPDSETLLDHPYFNEYKKMDPYQLQWIIKPFTKSWDLPDSLESLSLKEIESYGIGCENESESDSDIYSGKEIYYIWKLLGGNIEKELVNKGFAKPSPSVHKLPLYVPVKASLTESTSSGLNSPQHQYQHQHQHNQQHPNIIKSKNSTVYNNEFCLIELSIVFSKIKESFKVHGYKVFEEGYESSLGSTKFNNIENNIELQIIIIREFHKLLYQYQYDDPTLSQPKIYRLAKLFVPPILRGDIWSAILGVNEKEAKQLYNSINLDLKGPNDKQFELDIPRCHQYHPLLSSRQGHVQLFKILKAWSLLNIEKGCYWQGLDNVASPFLVHHFFNEPIAFASLKAFVDKYLSILYVPNNHAALSEIMLIYQQLLAYHDPELLNHLIEIQLDPNLYSIPWFITVFAHILPIDKLEILWDSILLCPSSLPNFIAASMIIQFRDSILKMNFEDGITMMSMIPSVDVHKCVRDALTMFNQTPLSTTVTKFVSNTDQELWWMQEVPFEKRKLELFPRIDIHDLINDQQKVIVDIRPPLQFQQIHYPSSINVNPKLSKLQQQMEQYKGQQIVVIAPKDSGVEFTNQLIQWKFPFVSMLNGGMDSLEHGAYSLLITSNKN</sequence>
<dbReference type="Pfam" id="PF00566">
    <property type="entry name" value="RabGAP-TBC"/>
    <property type="match status" value="1"/>
</dbReference>
<dbReference type="GO" id="GO:0004672">
    <property type="term" value="F:protein kinase activity"/>
    <property type="evidence" value="ECO:0007669"/>
    <property type="project" value="InterPro"/>
</dbReference>
<dbReference type="PANTHER" id="PTHR47219">
    <property type="entry name" value="RAB GTPASE-ACTIVATING PROTEIN 1-LIKE"/>
    <property type="match status" value="1"/>
</dbReference>
<name>A0AAN7TUZ9_9MYCE</name>
<dbReference type="InterPro" id="IPR035969">
    <property type="entry name" value="Rab-GAP_TBC_sf"/>
</dbReference>
<dbReference type="PROSITE" id="PS50206">
    <property type="entry name" value="RHODANESE_3"/>
    <property type="match status" value="1"/>
</dbReference>
<dbReference type="SUPFAM" id="SSF56112">
    <property type="entry name" value="Protein kinase-like (PK-like)"/>
    <property type="match status" value="1"/>
</dbReference>
<dbReference type="InterPro" id="IPR050302">
    <property type="entry name" value="Rab_GAP_TBC_domain"/>
</dbReference>
<keyword evidence="6" id="KW-1185">Reference proteome</keyword>
<evidence type="ECO:0000259" key="2">
    <source>
        <dbReference type="PROSITE" id="PS50011"/>
    </source>
</evidence>
<dbReference type="InterPro" id="IPR011009">
    <property type="entry name" value="Kinase-like_dom_sf"/>
</dbReference>
<feature type="domain" description="Rab-GAP TBC" evidence="3">
    <location>
        <begin position="613"/>
        <end position="800"/>
    </location>
</feature>
<evidence type="ECO:0008006" key="7">
    <source>
        <dbReference type="Google" id="ProtNLM"/>
    </source>
</evidence>
<dbReference type="GO" id="GO:0031267">
    <property type="term" value="F:small GTPase binding"/>
    <property type="evidence" value="ECO:0007669"/>
    <property type="project" value="TreeGrafter"/>
</dbReference>
<accession>A0AAN7TUZ9</accession>
<feature type="domain" description="Rhodanese" evidence="4">
    <location>
        <begin position="896"/>
        <end position="943"/>
    </location>
</feature>
<dbReference type="Proteomes" id="UP001344447">
    <property type="component" value="Unassembled WGS sequence"/>
</dbReference>
<evidence type="ECO:0000313" key="5">
    <source>
        <dbReference type="EMBL" id="KAK5576627.1"/>
    </source>
</evidence>
<dbReference type="GO" id="GO:0005096">
    <property type="term" value="F:GTPase activator activity"/>
    <property type="evidence" value="ECO:0007669"/>
    <property type="project" value="TreeGrafter"/>
</dbReference>
<dbReference type="SMART" id="SM00220">
    <property type="entry name" value="S_TKc"/>
    <property type="match status" value="1"/>
</dbReference>
<dbReference type="PROSITE" id="PS50086">
    <property type="entry name" value="TBC_RABGAP"/>
    <property type="match status" value="1"/>
</dbReference>
<dbReference type="Gene3D" id="1.10.8.270">
    <property type="entry name" value="putative rabgap domain of human tbc1 domain family member 14 like domains"/>
    <property type="match status" value="1"/>
</dbReference>
<proteinExistence type="predicted"/>
<dbReference type="SUPFAM" id="SSF47923">
    <property type="entry name" value="Ypt/Rab-GAP domain of gyp1p"/>
    <property type="match status" value="2"/>
</dbReference>
<dbReference type="Pfam" id="PF00581">
    <property type="entry name" value="Rhodanese"/>
    <property type="match status" value="1"/>
</dbReference>
<dbReference type="InterPro" id="IPR036873">
    <property type="entry name" value="Rhodanese-like_dom_sf"/>
</dbReference>
<reference evidence="5 6" key="1">
    <citation type="submission" date="2023-11" db="EMBL/GenBank/DDBJ databases">
        <title>Dfirmibasis_genome.</title>
        <authorList>
            <person name="Edelbroek B."/>
            <person name="Kjellin J."/>
            <person name="Jerlstrom-Hultqvist J."/>
            <person name="Soderbom F."/>
        </authorList>
    </citation>
    <scope>NUCLEOTIDE SEQUENCE [LARGE SCALE GENOMIC DNA]</scope>
    <source>
        <strain evidence="5 6">TNS-C-14</strain>
    </source>
</reference>
<feature type="domain" description="Protein kinase" evidence="2">
    <location>
        <begin position="60"/>
        <end position="393"/>
    </location>
</feature>
<dbReference type="CDD" id="cd00180">
    <property type="entry name" value="PKc"/>
    <property type="match status" value="1"/>
</dbReference>
<dbReference type="Gene3D" id="1.10.472.80">
    <property type="entry name" value="Ypt/Rab-GAP domain of gyp1p, domain 3"/>
    <property type="match status" value="1"/>
</dbReference>
<gene>
    <name evidence="5" type="ORF">RB653_007771</name>
</gene>